<accession>A0AAV8Z6W1</accession>
<gene>
    <name evidence="1" type="ORF">NQ318_011609</name>
</gene>
<dbReference type="Proteomes" id="UP001162162">
    <property type="component" value="Unassembled WGS sequence"/>
</dbReference>
<proteinExistence type="predicted"/>
<keyword evidence="2" id="KW-1185">Reference proteome</keyword>
<protein>
    <submittedName>
        <fullName evidence="1">Uncharacterized protein</fullName>
    </submittedName>
</protein>
<sequence>MYLDLSSSNIHAQTKLRTPLWNAFYVPGEVVNWNFANRALAQVLLIPKSTLRNTERMTSLKKFLKRHLNRRYIRRGSVCTIYTSSCTDTRTNY</sequence>
<comment type="caution">
    <text evidence="1">The sequence shown here is derived from an EMBL/GenBank/DDBJ whole genome shotgun (WGS) entry which is preliminary data.</text>
</comment>
<evidence type="ECO:0000313" key="2">
    <source>
        <dbReference type="Proteomes" id="UP001162162"/>
    </source>
</evidence>
<evidence type="ECO:0000313" key="1">
    <source>
        <dbReference type="EMBL" id="KAJ8959874.1"/>
    </source>
</evidence>
<dbReference type="EMBL" id="JAPWTK010000011">
    <property type="protein sequence ID" value="KAJ8959874.1"/>
    <property type="molecule type" value="Genomic_DNA"/>
</dbReference>
<name>A0AAV8Z6W1_9CUCU</name>
<reference evidence="1" key="1">
    <citation type="journal article" date="2023" name="Insect Mol. Biol.">
        <title>Genome sequencing provides insights into the evolution of gene families encoding plant cell wall-degrading enzymes in longhorned beetles.</title>
        <authorList>
            <person name="Shin N.R."/>
            <person name="Okamura Y."/>
            <person name="Kirsch R."/>
            <person name="Pauchet Y."/>
        </authorList>
    </citation>
    <scope>NUCLEOTIDE SEQUENCE</scope>
    <source>
        <strain evidence="1">AMC_N1</strain>
    </source>
</reference>
<organism evidence="1 2">
    <name type="scientific">Aromia moschata</name>
    <dbReference type="NCBI Taxonomy" id="1265417"/>
    <lineage>
        <taxon>Eukaryota</taxon>
        <taxon>Metazoa</taxon>
        <taxon>Ecdysozoa</taxon>
        <taxon>Arthropoda</taxon>
        <taxon>Hexapoda</taxon>
        <taxon>Insecta</taxon>
        <taxon>Pterygota</taxon>
        <taxon>Neoptera</taxon>
        <taxon>Endopterygota</taxon>
        <taxon>Coleoptera</taxon>
        <taxon>Polyphaga</taxon>
        <taxon>Cucujiformia</taxon>
        <taxon>Chrysomeloidea</taxon>
        <taxon>Cerambycidae</taxon>
        <taxon>Cerambycinae</taxon>
        <taxon>Callichromatini</taxon>
        <taxon>Aromia</taxon>
    </lineage>
</organism>
<dbReference type="AlphaFoldDB" id="A0AAV8Z6W1"/>